<reference evidence="2 3" key="1">
    <citation type="submission" date="2024-09" db="EMBL/GenBank/DDBJ databases">
        <authorList>
            <person name="Sun Q."/>
            <person name="Mori K."/>
        </authorList>
    </citation>
    <scope>NUCLEOTIDE SEQUENCE [LARGE SCALE GENOMIC DNA]</scope>
    <source>
        <strain evidence="2 3">CECT 8064</strain>
    </source>
</reference>
<evidence type="ECO:0008006" key="4">
    <source>
        <dbReference type="Google" id="ProtNLM"/>
    </source>
</evidence>
<accession>A0ABV5HRB3</accession>
<keyword evidence="3" id="KW-1185">Reference proteome</keyword>
<protein>
    <recommendedName>
        <fullName evidence="4">Lipoprotein</fullName>
    </recommendedName>
</protein>
<feature type="chain" id="PRO_5046240330" description="Lipoprotein" evidence="1">
    <location>
        <begin position="21"/>
        <end position="113"/>
    </location>
</feature>
<dbReference type="EMBL" id="JBHMEP010000007">
    <property type="protein sequence ID" value="MFB9136770.1"/>
    <property type="molecule type" value="Genomic_DNA"/>
</dbReference>
<dbReference type="Proteomes" id="UP001589645">
    <property type="component" value="Unassembled WGS sequence"/>
</dbReference>
<dbReference type="RefSeq" id="WP_390195229.1">
    <property type="nucleotide sequence ID" value="NZ_JBHMEP010000007.1"/>
</dbReference>
<organism evidence="2 3">
    <name type="scientific">Vibrio olivae</name>
    <dbReference type="NCBI Taxonomy" id="1243002"/>
    <lineage>
        <taxon>Bacteria</taxon>
        <taxon>Pseudomonadati</taxon>
        <taxon>Pseudomonadota</taxon>
        <taxon>Gammaproteobacteria</taxon>
        <taxon>Vibrionales</taxon>
        <taxon>Vibrionaceae</taxon>
        <taxon>Vibrio</taxon>
    </lineage>
</organism>
<comment type="caution">
    <text evidence="2">The sequence shown here is derived from an EMBL/GenBank/DDBJ whole genome shotgun (WGS) entry which is preliminary data.</text>
</comment>
<evidence type="ECO:0000256" key="1">
    <source>
        <dbReference type="SAM" id="SignalP"/>
    </source>
</evidence>
<evidence type="ECO:0000313" key="2">
    <source>
        <dbReference type="EMBL" id="MFB9136770.1"/>
    </source>
</evidence>
<gene>
    <name evidence="2" type="ORF">ACFFUV_17520</name>
</gene>
<dbReference type="PROSITE" id="PS51257">
    <property type="entry name" value="PROKAR_LIPOPROTEIN"/>
    <property type="match status" value="1"/>
</dbReference>
<evidence type="ECO:0000313" key="3">
    <source>
        <dbReference type="Proteomes" id="UP001589645"/>
    </source>
</evidence>
<keyword evidence="1" id="KW-0732">Signal</keyword>
<proteinExistence type="predicted"/>
<sequence length="113" mass="12634">MKLIHGVAIIAVLALSGCSAVPTWDEFSKASQPERLCSRSQKSDECQIEKLAFQRANQLCQHDSDPSYCFTMAKYGWDNKKYLLAQTGEPLTEETVKEFTVLCGLKQNAPFPC</sequence>
<name>A0ABV5HRB3_9VIBR</name>
<feature type="signal peptide" evidence="1">
    <location>
        <begin position="1"/>
        <end position="20"/>
    </location>
</feature>